<feature type="domain" description="DUF3741" evidence="2">
    <location>
        <begin position="222"/>
        <end position="266"/>
    </location>
</feature>
<comment type="caution">
    <text evidence="5">The sequence shown here is derived from an EMBL/GenBank/DDBJ whole genome shotgun (WGS) entry which is preliminary data.</text>
</comment>
<dbReference type="PANTHER" id="PTHR46836">
    <property type="entry name" value="AFADIN"/>
    <property type="match status" value="1"/>
</dbReference>
<dbReference type="Pfam" id="PF14383">
    <property type="entry name" value="VARLMGL"/>
    <property type="match status" value="1"/>
</dbReference>
<accession>A0AAP0KU35</accession>
<reference evidence="5 6" key="1">
    <citation type="submission" date="2024-01" db="EMBL/GenBank/DDBJ databases">
        <title>Genome assemblies of Stephania.</title>
        <authorList>
            <person name="Yang L."/>
        </authorList>
    </citation>
    <scope>NUCLEOTIDE SEQUENCE [LARGE SCALE GENOMIC DNA]</scope>
    <source>
        <strain evidence="5">JXDWG</strain>
        <tissue evidence="5">Leaf</tissue>
    </source>
</reference>
<evidence type="ECO:0008006" key="7">
    <source>
        <dbReference type="Google" id="ProtNLM"/>
    </source>
</evidence>
<evidence type="ECO:0000313" key="5">
    <source>
        <dbReference type="EMBL" id="KAK9157983.1"/>
    </source>
</evidence>
<evidence type="ECO:0000313" key="6">
    <source>
        <dbReference type="Proteomes" id="UP001419268"/>
    </source>
</evidence>
<evidence type="ECO:0000259" key="2">
    <source>
        <dbReference type="Pfam" id="PF12552"/>
    </source>
</evidence>
<evidence type="ECO:0000259" key="3">
    <source>
        <dbReference type="Pfam" id="PF14309"/>
    </source>
</evidence>
<feature type="domain" description="DUF4378" evidence="3">
    <location>
        <begin position="856"/>
        <end position="1005"/>
    </location>
</feature>
<dbReference type="Pfam" id="PF12552">
    <property type="entry name" value="DUF3741"/>
    <property type="match status" value="1"/>
</dbReference>
<dbReference type="EMBL" id="JBBNAG010000002">
    <property type="protein sequence ID" value="KAK9157983.1"/>
    <property type="molecule type" value="Genomic_DNA"/>
</dbReference>
<evidence type="ECO:0000259" key="4">
    <source>
        <dbReference type="Pfam" id="PF14383"/>
    </source>
</evidence>
<feature type="domain" description="DUF3741" evidence="4">
    <location>
        <begin position="127"/>
        <end position="142"/>
    </location>
</feature>
<dbReference type="PANTHER" id="PTHR46836:SF8">
    <property type="entry name" value="AFADIN"/>
    <property type="match status" value="1"/>
</dbReference>
<dbReference type="InterPro" id="IPR025486">
    <property type="entry name" value="DUF4378"/>
</dbReference>
<evidence type="ECO:0000256" key="1">
    <source>
        <dbReference type="SAM" id="MobiDB-lite"/>
    </source>
</evidence>
<dbReference type="Pfam" id="PF14309">
    <property type="entry name" value="DUF4378"/>
    <property type="match status" value="1"/>
</dbReference>
<name>A0AAP0KU35_9MAGN</name>
<dbReference type="InterPro" id="IPR032795">
    <property type="entry name" value="DUF3741-assoc"/>
</dbReference>
<feature type="compositionally biased region" description="Basic and acidic residues" evidence="1">
    <location>
        <begin position="308"/>
        <end position="320"/>
    </location>
</feature>
<feature type="region of interest" description="Disordered" evidence="1">
    <location>
        <begin position="496"/>
        <end position="518"/>
    </location>
</feature>
<proteinExistence type="predicted"/>
<feature type="region of interest" description="Disordered" evidence="1">
    <location>
        <begin position="298"/>
        <end position="333"/>
    </location>
</feature>
<dbReference type="AlphaFoldDB" id="A0AAP0KU35"/>
<keyword evidence="6" id="KW-1185">Reference proteome</keyword>
<protein>
    <recommendedName>
        <fullName evidence="7">DUF4378 domain-containing protein</fullName>
    </recommendedName>
</protein>
<dbReference type="Proteomes" id="UP001419268">
    <property type="component" value="Unassembled WGS sequence"/>
</dbReference>
<sequence>MSNRRQSEFYRSFSLGLPRRPRFSIYVRYGALGVKMERKLVDARGDKVKRRFVGNDSISGGNLQFCKVDANKKGSSYHGSFSCHSTEGDSIRFRLGDDLRETSGAPIKKLLAEEMSSKMETRRRPQSVIARLMGLDPLPPQQPNNKQHKQLSDSYLHRKSSVNVLENQLSYEGRSCRMSYKEQDFKDVFEVETSKTERNVCSAVQCEPTNFNLSEAKMAYIREKFMDVKRLSTDEKLQHSKEFHDALDVLDSNKDMLLKFLQEPDSLFTKHVHDLKGFPPPPQAGHITVLKSSNGQNYADRGVCSKPEGSKDGKSLHHNENGSFGHSLKKHGAHVSTKVAKAEPYERDDTCLRQVPKPHPYERDDTRLLPTRIVVLKPNLRKACNSSMLVLPPCSSVELNSSYRKRVHENFENLELFAEVRERNESSIHLELMKHKERGSREIAKEITRQMRRAVNYDSIKLTNSRLKGYAGDESSCSMSVDEFENDNEMITPSRHFFDSKSRHSPSSSYSSESSVSREAKKRLSERWNLTHRSQESRTFGRGNTLAEMLAMSDRESVSMASVSLVGHDSFSVTPLGISSKDGWKDECSKCLLRSRSLPSSSNVFGCGSPMARMRHESLGTNKHSTRSEAVIHGSNKLRNGVFYKREGLLLKSNTKASHKKSYSVSYPGDFDNHSIKENPLKIDERVACIGEKNLPEQKLMGLEVFGDMEESMWLANEIEISSVKDVEMSLETNESQLRVKATCVASLEDGDFHVNDRDGLNPEEIEQASPLSVLEPLFTEDISCSSDSFERVSADLHELRMQLQLLKLESSDTYECPEGHDLIVSSDDDVGEGLVGILIEEEIFSVLQNEEKSYFSYVIDAWRESGFLNVDEDDIMTMWYSPESPPVNLSIWEKLEIFFGEDVNWLKCNRRLLFDQINLGLMHILQHQMDPHPWVKKENTALRWSQEPLEVSVWNFLERERKGVTKDLFDVASRNEAKWLDLGDDADAVGREVERMVFNELVDEVLIQ</sequence>
<feature type="compositionally biased region" description="Low complexity" evidence="1">
    <location>
        <begin position="505"/>
        <end position="515"/>
    </location>
</feature>
<dbReference type="InterPro" id="IPR022212">
    <property type="entry name" value="DUF3741"/>
</dbReference>
<gene>
    <name evidence="5" type="ORF">Scep_004557</name>
</gene>
<organism evidence="5 6">
    <name type="scientific">Stephania cephalantha</name>
    <dbReference type="NCBI Taxonomy" id="152367"/>
    <lineage>
        <taxon>Eukaryota</taxon>
        <taxon>Viridiplantae</taxon>
        <taxon>Streptophyta</taxon>
        <taxon>Embryophyta</taxon>
        <taxon>Tracheophyta</taxon>
        <taxon>Spermatophyta</taxon>
        <taxon>Magnoliopsida</taxon>
        <taxon>Ranunculales</taxon>
        <taxon>Menispermaceae</taxon>
        <taxon>Menispermoideae</taxon>
        <taxon>Cissampelideae</taxon>
        <taxon>Stephania</taxon>
    </lineage>
</organism>